<evidence type="ECO:0000259" key="1">
    <source>
        <dbReference type="SMART" id="SM00871"/>
    </source>
</evidence>
<dbReference type="InterPro" id="IPR053182">
    <property type="entry name" value="YobU-like_regulator"/>
</dbReference>
<dbReference type="Proteomes" id="UP001216709">
    <property type="component" value="Unassembled WGS sequence"/>
</dbReference>
<dbReference type="SMART" id="SM00871">
    <property type="entry name" value="AraC_E_bind"/>
    <property type="match status" value="1"/>
</dbReference>
<protein>
    <submittedName>
        <fullName evidence="2">Zinc ribbon domain-containing protein</fullName>
    </submittedName>
</protein>
<dbReference type="InterPro" id="IPR011256">
    <property type="entry name" value="Reg_factor_effector_dom_sf"/>
</dbReference>
<dbReference type="RefSeq" id="WP_081303529.1">
    <property type="nucleotide sequence ID" value="NZ_AP025342.1"/>
</dbReference>
<dbReference type="InterPro" id="IPR029441">
    <property type="entry name" value="Cass2"/>
</dbReference>
<feature type="domain" description="AraC effector-binding" evidence="1">
    <location>
        <begin position="96"/>
        <end position="248"/>
    </location>
</feature>
<proteinExistence type="predicted"/>
<dbReference type="PANTHER" id="PTHR36444">
    <property type="entry name" value="TRANSCRIPTIONAL REGULATOR PROTEIN YOBU-RELATED"/>
    <property type="match status" value="1"/>
</dbReference>
<dbReference type="InterPro" id="IPR025868">
    <property type="entry name" value="Zn_ribbon_dom_put"/>
</dbReference>
<dbReference type="PANTHER" id="PTHR36444:SF2">
    <property type="entry name" value="TRANSCRIPTIONAL REGULATOR PROTEIN YOBU-RELATED"/>
    <property type="match status" value="1"/>
</dbReference>
<dbReference type="Pfam" id="PF14526">
    <property type="entry name" value="Cass2"/>
    <property type="match status" value="1"/>
</dbReference>
<reference evidence="2" key="1">
    <citation type="submission" date="2022-12" db="EMBL/GenBank/DDBJ databases">
        <title>Draft Genome Sequences of Bacillus licheniformis and Bacillus paralicheniformis strains isolated from Irish skim milk powders.</title>
        <authorList>
            <person name="Lourenco A."/>
            <person name="Li F."/>
            <person name="Geraldine D."/>
            <person name="Tobin J.T."/>
            <person name="Butler F."/>
            <person name="Jordan K."/>
            <person name="Obrien T."/>
        </authorList>
    </citation>
    <scope>NUCLEOTIDE SEQUENCE</scope>
    <source>
        <strain evidence="2">3370</strain>
    </source>
</reference>
<name>A0AAW6KI50_9BACI</name>
<accession>A0AAW6KI50</accession>
<evidence type="ECO:0000313" key="2">
    <source>
        <dbReference type="EMBL" id="MDE1454209.1"/>
    </source>
</evidence>
<dbReference type="EMBL" id="JARAFO010000097">
    <property type="protein sequence ID" value="MDE1454209.1"/>
    <property type="molecule type" value="Genomic_DNA"/>
</dbReference>
<dbReference type="Gene3D" id="3.20.80.10">
    <property type="entry name" value="Regulatory factor, effector binding domain"/>
    <property type="match status" value="1"/>
</dbReference>
<dbReference type="Pfam" id="PF12674">
    <property type="entry name" value="Zn_ribbon_2"/>
    <property type="match status" value="1"/>
</dbReference>
<sequence length="251" mass="29170">MEHHVCQSCGMPMTSELYGTEKDGGKNRDYCVYCYENGAYTHPDATLKDMIEICVPYIKEEGKTEAEARALLERTLPYLKRWAADTQSKRRAEKMSFSHFEKQKAKLFSGISTVTSNRDEASEKGKIPSMWSLYLEKFLHTERRDMRRDTIALYSDYETDEHGTYTFSIGTFVDQQEKAANLISLPASEYAVFVSRRGKIAEVVFETWQEIWTWDEKNLRTYTGDFEVYDEQAENPENAQVTIYVAVDRKK</sequence>
<dbReference type="SUPFAM" id="SSF55136">
    <property type="entry name" value="Probable bacterial effector-binding domain"/>
    <property type="match status" value="1"/>
</dbReference>
<dbReference type="InterPro" id="IPR010499">
    <property type="entry name" value="AraC_E-bd"/>
</dbReference>
<comment type="caution">
    <text evidence="2">The sequence shown here is derived from an EMBL/GenBank/DDBJ whole genome shotgun (WGS) entry which is preliminary data.</text>
</comment>
<organism evidence="2 3">
    <name type="scientific">Bacillus paralicheniformis</name>
    <dbReference type="NCBI Taxonomy" id="1648923"/>
    <lineage>
        <taxon>Bacteria</taxon>
        <taxon>Bacillati</taxon>
        <taxon>Bacillota</taxon>
        <taxon>Bacilli</taxon>
        <taxon>Bacillales</taxon>
        <taxon>Bacillaceae</taxon>
        <taxon>Bacillus</taxon>
    </lineage>
</organism>
<gene>
    <name evidence="2" type="ORF">PVN32_18800</name>
</gene>
<evidence type="ECO:0000313" key="3">
    <source>
        <dbReference type="Proteomes" id="UP001216709"/>
    </source>
</evidence>
<dbReference type="AlphaFoldDB" id="A0AAW6KI50"/>